<comment type="caution">
    <text evidence="1">The sequence shown here is derived from an EMBL/GenBank/DDBJ whole genome shotgun (WGS) entry which is preliminary data.</text>
</comment>
<organism evidence="1 2">
    <name type="scientific">Trifolium medium</name>
    <dbReference type="NCBI Taxonomy" id="97028"/>
    <lineage>
        <taxon>Eukaryota</taxon>
        <taxon>Viridiplantae</taxon>
        <taxon>Streptophyta</taxon>
        <taxon>Embryophyta</taxon>
        <taxon>Tracheophyta</taxon>
        <taxon>Spermatophyta</taxon>
        <taxon>Magnoliopsida</taxon>
        <taxon>eudicotyledons</taxon>
        <taxon>Gunneridae</taxon>
        <taxon>Pentapetalae</taxon>
        <taxon>rosids</taxon>
        <taxon>fabids</taxon>
        <taxon>Fabales</taxon>
        <taxon>Fabaceae</taxon>
        <taxon>Papilionoideae</taxon>
        <taxon>50 kb inversion clade</taxon>
        <taxon>NPAAA clade</taxon>
        <taxon>Hologalegina</taxon>
        <taxon>IRL clade</taxon>
        <taxon>Trifolieae</taxon>
        <taxon>Trifolium</taxon>
    </lineage>
</organism>
<keyword evidence="2" id="KW-1185">Reference proteome</keyword>
<proteinExistence type="predicted"/>
<sequence>MKKIQKQKKFNDKCRQIGDRRRWDDTGAMMMEELRCDRRLKDEGGYDGRWKGVWRRQK</sequence>
<reference evidence="1 2" key="1">
    <citation type="journal article" date="2018" name="Front. Plant Sci.">
        <title>Red Clover (Trifolium pratense) and Zigzag Clover (T. medium) - A Picture of Genomic Similarities and Differences.</title>
        <authorList>
            <person name="Dluhosova J."/>
            <person name="Istvanek J."/>
            <person name="Nedelnik J."/>
            <person name="Repkova J."/>
        </authorList>
    </citation>
    <scope>NUCLEOTIDE SEQUENCE [LARGE SCALE GENOMIC DNA]</scope>
    <source>
        <strain evidence="2">cv. 10/8</strain>
        <tissue evidence="1">Leaf</tissue>
    </source>
</reference>
<name>A0A392VBI6_9FABA</name>
<dbReference type="Proteomes" id="UP000265520">
    <property type="component" value="Unassembled WGS sequence"/>
</dbReference>
<protein>
    <submittedName>
        <fullName evidence="1">Uncharacterized protein</fullName>
    </submittedName>
</protein>
<evidence type="ECO:0000313" key="1">
    <source>
        <dbReference type="EMBL" id="MCI84291.1"/>
    </source>
</evidence>
<accession>A0A392VBI6</accession>
<dbReference type="EMBL" id="LXQA011087414">
    <property type="protein sequence ID" value="MCI84291.1"/>
    <property type="molecule type" value="Genomic_DNA"/>
</dbReference>
<feature type="non-terminal residue" evidence="1">
    <location>
        <position position="58"/>
    </location>
</feature>
<dbReference type="AlphaFoldDB" id="A0A392VBI6"/>
<evidence type="ECO:0000313" key="2">
    <source>
        <dbReference type="Proteomes" id="UP000265520"/>
    </source>
</evidence>